<sequence length="133" mass="14114">MSETAASFGPAEGEWTVDDLAKLPGDVRYELIDGRLILEPGDCALPVRRARSAGRVRHAILAALEAHRPDDAFVVESGDDVLVLVAERPSSRLLVDVLPQGRSLGGRCNDCSPKGGMALSCTGSSICPDRTSR</sequence>
<evidence type="ECO:0000313" key="2">
    <source>
        <dbReference type="Proteomes" id="UP000604117"/>
    </source>
</evidence>
<dbReference type="RefSeq" id="WP_239126687.1">
    <property type="nucleotide sequence ID" value="NZ_BONE01000018.1"/>
</dbReference>
<evidence type="ECO:0008006" key="3">
    <source>
        <dbReference type="Google" id="ProtNLM"/>
    </source>
</evidence>
<reference evidence="1 2" key="1">
    <citation type="submission" date="2021-01" db="EMBL/GenBank/DDBJ databases">
        <title>Whole genome shotgun sequence of Asanoa siamensis NBRC 107932.</title>
        <authorList>
            <person name="Komaki H."/>
            <person name="Tamura T."/>
        </authorList>
    </citation>
    <scope>NUCLEOTIDE SEQUENCE [LARGE SCALE GENOMIC DNA]</scope>
    <source>
        <strain evidence="1 2">NBRC 107932</strain>
    </source>
</reference>
<dbReference type="EMBL" id="BONE01000018">
    <property type="protein sequence ID" value="GIF73133.1"/>
    <property type="molecule type" value="Genomic_DNA"/>
</dbReference>
<gene>
    <name evidence="1" type="ORF">Asi02nite_26510</name>
</gene>
<accession>A0ABQ4CQ39</accession>
<organism evidence="1 2">
    <name type="scientific">Asanoa siamensis</name>
    <dbReference type="NCBI Taxonomy" id="926357"/>
    <lineage>
        <taxon>Bacteria</taxon>
        <taxon>Bacillati</taxon>
        <taxon>Actinomycetota</taxon>
        <taxon>Actinomycetes</taxon>
        <taxon>Micromonosporales</taxon>
        <taxon>Micromonosporaceae</taxon>
        <taxon>Asanoa</taxon>
    </lineage>
</organism>
<comment type="caution">
    <text evidence="1">The sequence shown here is derived from an EMBL/GenBank/DDBJ whole genome shotgun (WGS) entry which is preliminary data.</text>
</comment>
<evidence type="ECO:0000313" key="1">
    <source>
        <dbReference type="EMBL" id="GIF73133.1"/>
    </source>
</evidence>
<protein>
    <recommendedName>
        <fullName evidence="3">Restriction endonuclease</fullName>
    </recommendedName>
</protein>
<dbReference type="Proteomes" id="UP000604117">
    <property type="component" value="Unassembled WGS sequence"/>
</dbReference>
<proteinExistence type="predicted"/>
<keyword evidence="2" id="KW-1185">Reference proteome</keyword>
<name>A0ABQ4CQ39_9ACTN</name>